<keyword evidence="5 6" id="KW-0472">Membrane</keyword>
<gene>
    <name evidence="8" type="primary">CAV2</name>
</gene>
<dbReference type="GO" id="GO:0031410">
    <property type="term" value="C:cytoplasmic vesicle"/>
    <property type="evidence" value="ECO:0007669"/>
    <property type="project" value="TreeGrafter"/>
</dbReference>
<evidence type="ECO:0000256" key="3">
    <source>
        <dbReference type="ARBA" id="ARBA00022475"/>
    </source>
</evidence>
<dbReference type="Ensembl" id="ENSLLET00000011849.1">
    <property type="protein sequence ID" value="ENSLLEP00000011393.1"/>
    <property type="gene ID" value="ENSLLEG00000007273.1"/>
</dbReference>
<dbReference type="PANTHER" id="PTHR10844">
    <property type="entry name" value="CAVEOLIN"/>
    <property type="match status" value="1"/>
</dbReference>
<dbReference type="PROSITE" id="PS01210">
    <property type="entry name" value="CAVEOLIN"/>
    <property type="match status" value="1"/>
</dbReference>
<protein>
    <recommendedName>
        <fullName evidence="6">Caveolin</fullName>
    </recommendedName>
</protein>
<keyword evidence="9" id="KW-1185">Reference proteome</keyword>
<dbReference type="GO" id="GO:0051480">
    <property type="term" value="P:regulation of cytosolic calcium ion concentration"/>
    <property type="evidence" value="ECO:0007669"/>
    <property type="project" value="TreeGrafter"/>
</dbReference>
<dbReference type="GO" id="GO:0070836">
    <property type="term" value="P:caveola assembly"/>
    <property type="evidence" value="ECO:0007669"/>
    <property type="project" value="InterPro"/>
</dbReference>
<evidence type="ECO:0000256" key="4">
    <source>
        <dbReference type="ARBA" id="ARBA00023034"/>
    </source>
</evidence>
<name>A0A8C5MDD2_9ANUR</name>
<dbReference type="GO" id="GO:0042383">
    <property type="term" value="C:sarcolemma"/>
    <property type="evidence" value="ECO:0007669"/>
    <property type="project" value="TreeGrafter"/>
</dbReference>
<keyword evidence="7" id="KW-0812">Transmembrane</keyword>
<evidence type="ECO:0000313" key="8">
    <source>
        <dbReference type="Ensembl" id="ENSLLEP00000011393.1"/>
    </source>
</evidence>
<dbReference type="OrthoDB" id="5917823at2759"/>
<dbReference type="InterPro" id="IPR018361">
    <property type="entry name" value="Caveolin_CS"/>
</dbReference>
<dbReference type="GO" id="GO:0000139">
    <property type="term" value="C:Golgi membrane"/>
    <property type="evidence" value="ECO:0007669"/>
    <property type="project" value="UniProtKB-SubCell"/>
</dbReference>
<dbReference type="GeneTree" id="ENSGT00950000183006"/>
<keyword evidence="3 6" id="KW-1003">Cell membrane</keyword>
<comment type="subcellular location">
    <subcellularLocation>
        <location evidence="1 6">Cell membrane</location>
        <topology evidence="1 6">Peripheral membrane protein</topology>
    </subcellularLocation>
    <subcellularLocation>
        <location evidence="6">Golgi apparatus membrane</location>
        <topology evidence="6">Peripheral membrane protein</topology>
    </subcellularLocation>
    <subcellularLocation>
        <location evidence="6">Membrane</location>
        <location evidence="6">Caveola</location>
        <topology evidence="6">Peripheral membrane protein</topology>
    </subcellularLocation>
</comment>
<dbReference type="GO" id="GO:0001937">
    <property type="term" value="P:negative regulation of endothelial cell proliferation"/>
    <property type="evidence" value="ECO:0007669"/>
    <property type="project" value="TreeGrafter"/>
</dbReference>
<reference evidence="8" key="1">
    <citation type="submission" date="2025-08" db="UniProtKB">
        <authorList>
            <consortium name="Ensembl"/>
        </authorList>
    </citation>
    <scope>IDENTIFICATION</scope>
</reference>
<accession>A0A8C5MDD2</accession>
<reference evidence="8" key="2">
    <citation type="submission" date="2025-09" db="UniProtKB">
        <authorList>
            <consortium name="Ensembl"/>
        </authorList>
    </citation>
    <scope>IDENTIFICATION</scope>
</reference>
<dbReference type="GO" id="GO:0048471">
    <property type="term" value="C:perinuclear region of cytoplasm"/>
    <property type="evidence" value="ECO:0007669"/>
    <property type="project" value="TreeGrafter"/>
</dbReference>
<dbReference type="PANTHER" id="PTHR10844:SF3">
    <property type="entry name" value="CAVEOLIN-2"/>
    <property type="match status" value="1"/>
</dbReference>
<dbReference type="GO" id="GO:0030154">
    <property type="term" value="P:cell differentiation"/>
    <property type="evidence" value="ECO:0007669"/>
    <property type="project" value="TreeGrafter"/>
</dbReference>
<evidence type="ECO:0000313" key="9">
    <source>
        <dbReference type="Proteomes" id="UP000694569"/>
    </source>
</evidence>
<dbReference type="InterPro" id="IPR001612">
    <property type="entry name" value="Caveolin"/>
</dbReference>
<organism evidence="8 9">
    <name type="scientific">Leptobrachium leishanense</name>
    <name type="common">Leishan spiny toad</name>
    <dbReference type="NCBI Taxonomy" id="445787"/>
    <lineage>
        <taxon>Eukaryota</taxon>
        <taxon>Metazoa</taxon>
        <taxon>Chordata</taxon>
        <taxon>Craniata</taxon>
        <taxon>Vertebrata</taxon>
        <taxon>Euteleostomi</taxon>
        <taxon>Amphibia</taxon>
        <taxon>Batrachia</taxon>
        <taxon>Anura</taxon>
        <taxon>Pelobatoidea</taxon>
        <taxon>Megophryidae</taxon>
        <taxon>Leptobrachium</taxon>
    </lineage>
</organism>
<keyword evidence="4 6" id="KW-0333">Golgi apparatus</keyword>
<sequence>MGLEKEKSDARIFMDLEDLNPSSIPMITEKTYNNSPNRDPQNLNGQLKVNFEDVIAEPETTHSFDKVWICSTAIFEISKYVVYKVLTLLLAIPLVFILGILFAIGSCLHIWIIMPIVKTFLMLLPSVRAIWKGVMDSLVAPLYASMGLCFSSVKVHLDKN</sequence>
<dbReference type="GO" id="GO:0005925">
    <property type="term" value="C:focal adhesion"/>
    <property type="evidence" value="ECO:0007669"/>
    <property type="project" value="TreeGrafter"/>
</dbReference>
<keyword evidence="7" id="KW-1133">Transmembrane helix</keyword>
<dbReference type="GO" id="GO:0060090">
    <property type="term" value="F:molecular adaptor activity"/>
    <property type="evidence" value="ECO:0007669"/>
    <property type="project" value="TreeGrafter"/>
</dbReference>
<dbReference type="AlphaFoldDB" id="A0A8C5MDD2"/>
<dbReference type="GO" id="GO:0008286">
    <property type="term" value="P:insulin receptor signaling pathway"/>
    <property type="evidence" value="ECO:0007669"/>
    <property type="project" value="TreeGrafter"/>
</dbReference>
<evidence type="ECO:0000256" key="2">
    <source>
        <dbReference type="ARBA" id="ARBA00010988"/>
    </source>
</evidence>
<proteinExistence type="inferred from homology"/>
<feature type="transmembrane region" description="Helical" evidence="7">
    <location>
        <begin position="81"/>
        <end position="104"/>
    </location>
</feature>
<dbReference type="Pfam" id="PF01146">
    <property type="entry name" value="Caveolin"/>
    <property type="match status" value="1"/>
</dbReference>
<dbReference type="GO" id="GO:0019901">
    <property type="term" value="F:protein kinase binding"/>
    <property type="evidence" value="ECO:0007669"/>
    <property type="project" value="TreeGrafter"/>
</dbReference>
<comment type="similarity">
    <text evidence="2 6">Belongs to the caveolin family.</text>
</comment>
<feature type="transmembrane region" description="Helical" evidence="7">
    <location>
        <begin position="110"/>
        <end position="131"/>
    </location>
</feature>
<evidence type="ECO:0000256" key="1">
    <source>
        <dbReference type="ARBA" id="ARBA00004202"/>
    </source>
</evidence>
<evidence type="ECO:0000256" key="6">
    <source>
        <dbReference type="RuleBase" id="RU000680"/>
    </source>
</evidence>
<dbReference type="Proteomes" id="UP000694569">
    <property type="component" value="Unplaced"/>
</dbReference>
<comment type="function">
    <text evidence="6">May act as a scaffolding protein within caveolar membranes. Interacts directly with G-protein alpha subunits and can functionally regulate their activity.</text>
</comment>
<evidence type="ECO:0000256" key="7">
    <source>
        <dbReference type="SAM" id="Phobius"/>
    </source>
</evidence>
<dbReference type="GO" id="GO:0005901">
    <property type="term" value="C:caveola"/>
    <property type="evidence" value="ECO:0007669"/>
    <property type="project" value="UniProtKB-SubCell"/>
</dbReference>
<evidence type="ECO:0000256" key="5">
    <source>
        <dbReference type="ARBA" id="ARBA00023136"/>
    </source>
</evidence>